<dbReference type="PRINTS" id="PR00080">
    <property type="entry name" value="SDRFAMILY"/>
</dbReference>
<organism evidence="2 3">
    <name type="scientific">Ramlibacter pinisoli</name>
    <dbReference type="NCBI Taxonomy" id="2682844"/>
    <lineage>
        <taxon>Bacteria</taxon>
        <taxon>Pseudomonadati</taxon>
        <taxon>Pseudomonadota</taxon>
        <taxon>Betaproteobacteria</taxon>
        <taxon>Burkholderiales</taxon>
        <taxon>Comamonadaceae</taxon>
        <taxon>Ramlibacter</taxon>
    </lineage>
</organism>
<dbReference type="InterPro" id="IPR036291">
    <property type="entry name" value="NAD(P)-bd_dom_sf"/>
</dbReference>
<dbReference type="FunFam" id="3.40.50.720:FF:000084">
    <property type="entry name" value="Short-chain dehydrogenase reductase"/>
    <property type="match status" value="1"/>
</dbReference>
<gene>
    <name evidence="2" type="ORF">GON04_19645</name>
</gene>
<dbReference type="RefSeq" id="WP_157399707.1">
    <property type="nucleotide sequence ID" value="NZ_WSEL01000009.1"/>
</dbReference>
<evidence type="ECO:0000256" key="1">
    <source>
        <dbReference type="ARBA" id="ARBA00006484"/>
    </source>
</evidence>
<proteinExistence type="inferred from homology"/>
<dbReference type="AlphaFoldDB" id="A0A6N8IYI8"/>
<dbReference type="NCBIfam" id="NF009386">
    <property type="entry name" value="PRK12745.1"/>
    <property type="match status" value="1"/>
</dbReference>
<dbReference type="InterPro" id="IPR002347">
    <property type="entry name" value="SDR_fam"/>
</dbReference>
<comment type="caution">
    <text evidence="2">The sequence shown here is derived from an EMBL/GenBank/DDBJ whole genome shotgun (WGS) entry which is preliminary data.</text>
</comment>
<sequence length="260" mass="27595">MTNSQTSRPVALVTGGRRGIGRGIALALAAQGFDVAIADLAQDADANETVAGVRARGMRAAFFACDVSDLQSHARLLDAIREQLGPVDCLVNNAGISVSRRGDLLEATPESFDQLLHVNLRGPFFLTQRVAAHFAADRESRHYRSIINISSANSFAASTNRGEYCLSKAAITMATKLFAVRLGEIGVGVFEIRPGVIRSAMTSVAQADYDKRIAEGLSPIRRWGTPDDVGKAAAALAGGSFPFSTGEAIHVDGGFHVQRL</sequence>
<dbReference type="GO" id="GO:0016616">
    <property type="term" value="F:oxidoreductase activity, acting on the CH-OH group of donors, NAD or NADP as acceptor"/>
    <property type="evidence" value="ECO:0007669"/>
    <property type="project" value="TreeGrafter"/>
</dbReference>
<dbReference type="Gene3D" id="3.40.50.720">
    <property type="entry name" value="NAD(P)-binding Rossmann-like Domain"/>
    <property type="match status" value="1"/>
</dbReference>
<evidence type="ECO:0000313" key="2">
    <source>
        <dbReference type="EMBL" id="MVQ31682.1"/>
    </source>
</evidence>
<comment type="similarity">
    <text evidence="1">Belongs to the short-chain dehydrogenases/reductases (SDR) family.</text>
</comment>
<dbReference type="PANTHER" id="PTHR42760:SF53">
    <property type="entry name" value="BLR4183 PROTEIN"/>
    <property type="match status" value="1"/>
</dbReference>
<dbReference type="PRINTS" id="PR00081">
    <property type="entry name" value="GDHRDH"/>
</dbReference>
<evidence type="ECO:0000313" key="3">
    <source>
        <dbReference type="Proteomes" id="UP000469385"/>
    </source>
</evidence>
<reference evidence="2 3" key="1">
    <citation type="submission" date="2019-12" db="EMBL/GenBank/DDBJ databases">
        <authorList>
            <person name="Huq M.A."/>
        </authorList>
    </citation>
    <scope>NUCLEOTIDE SEQUENCE [LARGE SCALE GENOMIC DNA]</scope>
    <source>
        <strain evidence="2 3">MAH-25</strain>
    </source>
</reference>
<name>A0A6N8IYI8_9BURK</name>
<dbReference type="Proteomes" id="UP000469385">
    <property type="component" value="Unassembled WGS sequence"/>
</dbReference>
<dbReference type="PANTHER" id="PTHR42760">
    <property type="entry name" value="SHORT-CHAIN DEHYDROGENASES/REDUCTASES FAMILY MEMBER"/>
    <property type="match status" value="1"/>
</dbReference>
<accession>A0A6N8IYI8</accession>
<dbReference type="SUPFAM" id="SSF51735">
    <property type="entry name" value="NAD(P)-binding Rossmann-fold domains"/>
    <property type="match status" value="1"/>
</dbReference>
<protein>
    <submittedName>
        <fullName evidence="2">3-ketoacyl-ACP reductase</fullName>
    </submittedName>
</protein>
<dbReference type="EMBL" id="WSEL01000009">
    <property type="protein sequence ID" value="MVQ31682.1"/>
    <property type="molecule type" value="Genomic_DNA"/>
</dbReference>
<dbReference type="GO" id="GO:0030497">
    <property type="term" value="P:fatty acid elongation"/>
    <property type="evidence" value="ECO:0007669"/>
    <property type="project" value="TreeGrafter"/>
</dbReference>
<dbReference type="Pfam" id="PF13561">
    <property type="entry name" value="adh_short_C2"/>
    <property type="match status" value="1"/>
</dbReference>
<keyword evidence="3" id="KW-1185">Reference proteome</keyword>